<dbReference type="InterPro" id="IPR004119">
    <property type="entry name" value="EcKL"/>
</dbReference>
<accession>A0AAV8WQU6</accession>
<dbReference type="PANTHER" id="PTHR11012:SF30">
    <property type="entry name" value="PROTEIN KINASE-LIKE DOMAIN-CONTAINING"/>
    <property type="match status" value="1"/>
</dbReference>
<proteinExistence type="predicted"/>
<dbReference type="AlphaFoldDB" id="A0AAV8WQU6"/>
<dbReference type="EMBL" id="JANEYF010005345">
    <property type="protein sequence ID" value="KAJ8928505.1"/>
    <property type="molecule type" value="Genomic_DNA"/>
</dbReference>
<keyword evidence="2" id="KW-1185">Reference proteome</keyword>
<dbReference type="Proteomes" id="UP001162156">
    <property type="component" value="Unassembled WGS sequence"/>
</dbReference>
<gene>
    <name evidence="1" type="ORF">NQ314_018936</name>
</gene>
<evidence type="ECO:0000313" key="2">
    <source>
        <dbReference type="Proteomes" id="UP001162156"/>
    </source>
</evidence>
<comment type="caution">
    <text evidence="1">The sequence shown here is derived from an EMBL/GenBank/DDBJ whole genome shotgun (WGS) entry which is preliminary data.</text>
</comment>
<reference evidence="1" key="1">
    <citation type="journal article" date="2023" name="Insect Mol. Biol.">
        <title>Genome sequencing provides insights into the evolution of gene families encoding plant cell wall-degrading enzymes in longhorned beetles.</title>
        <authorList>
            <person name="Shin N.R."/>
            <person name="Okamura Y."/>
            <person name="Kirsch R."/>
            <person name="Pauchet Y."/>
        </authorList>
    </citation>
    <scope>NUCLEOTIDE SEQUENCE</scope>
    <source>
        <strain evidence="1">RBIC_L_NR</strain>
    </source>
</reference>
<sequence length="185" mass="21270">MKKLKDSKNLKDYDEVPLLLSSFCDGKDDYIALKDISFEGYGTFQRDKGVSQEYASLFLKLLANFHALSVAAKDQNPDFERAAKSLKWDELVEEYHKYLTQRIYELGSDRYLITLNDLKEDVQKNSLLGIAMAMESLVMSMLDDDEVADLDMLQSVWDISPFQDDLRNKKLAFLIKHAIDKGLII</sequence>
<protein>
    <submittedName>
        <fullName evidence="1">Uncharacterized protein</fullName>
    </submittedName>
</protein>
<organism evidence="1 2">
    <name type="scientific">Rhamnusium bicolor</name>
    <dbReference type="NCBI Taxonomy" id="1586634"/>
    <lineage>
        <taxon>Eukaryota</taxon>
        <taxon>Metazoa</taxon>
        <taxon>Ecdysozoa</taxon>
        <taxon>Arthropoda</taxon>
        <taxon>Hexapoda</taxon>
        <taxon>Insecta</taxon>
        <taxon>Pterygota</taxon>
        <taxon>Neoptera</taxon>
        <taxon>Endopterygota</taxon>
        <taxon>Coleoptera</taxon>
        <taxon>Polyphaga</taxon>
        <taxon>Cucujiformia</taxon>
        <taxon>Chrysomeloidea</taxon>
        <taxon>Cerambycidae</taxon>
        <taxon>Lepturinae</taxon>
        <taxon>Rhagiini</taxon>
        <taxon>Rhamnusium</taxon>
    </lineage>
</organism>
<dbReference type="Pfam" id="PF02958">
    <property type="entry name" value="EcKL"/>
    <property type="match status" value="1"/>
</dbReference>
<name>A0AAV8WQU6_9CUCU</name>
<dbReference type="PANTHER" id="PTHR11012">
    <property type="entry name" value="PROTEIN KINASE-LIKE DOMAIN-CONTAINING"/>
    <property type="match status" value="1"/>
</dbReference>
<evidence type="ECO:0000313" key="1">
    <source>
        <dbReference type="EMBL" id="KAJ8928505.1"/>
    </source>
</evidence>